<proteinExistence type="inferred from homology"/>
<dbReference type="PROSITE" id="PS51257">
    <property type="entry name" value="PROKAR_LIPOPROTEIN"/>
    <property type="match status" value="1"/>
</dbReference>
<dbReference type="Pfam" id="PF01497">
    <property type="entry name" value="Peripla_BP_2"/>
    <property type="match status" value="1"/>
</dbReference>
<dbReference type="InterPro" id="IPR002491">
    <property type="entry name" value="ABC_transptr_periplasmic_BD"/>
</dbReference>
<name>A0A2S5CVA1_LYSSH</name>
<dbReference type="GO" id="GO:0005886">
    <property type="term" value="C:plasma membrane"/>
    <property type="evidence" value="ECO:0007669"/>
    <property type="project" value="UniProtKB-SubCell"/>
</dbReference>
<feature type="domain" description="Fe/B12 periplasmic-binding" evidence="6">
    <location>
        <begin position="76"/>
        <end position="340"/>
    </location>
</feature>
<dbReference type="PROSITE" id="PS50983">
    <property type="entry name" value="FE_B12_PBP"/>
    <property type="match status" value="1"/>
</dbReference>
<dbReference type="GO" id="GO:0030288">
    <property type="term" value="C:outer membrane-bounded periplasmic space"/>
    <property type="evidence" value="ECO:0007669"/>
    <property type="project" value="TreeGrafter"/>
</dbReference>
<evidence type="ECO:0000256" key="4">
    <source>
        <dbReference type="ARBA" id="ARBA00022729"/>
    </source>
</evidence>
<dbReference type="Proteomes" id="UP000237319">
    <property type="component" value="Unassembled WGS sequence"/>
</dbReference>
<gene>
    <name evidence="7" type="primary">yfiY_2</name>
    <name evidence="7" type="ORF">LYSIN_03576</name>
</gene>
<evidence type="ECO:0000313" key="7">
    <source>
        <dbReference type="EMBL" id="POZ54716.1"/>
    </source>
</evidence>
<evidence type="ECO:0000256" key="3">
    <source>
        <dbReference type="ARBA" id="ARBA00022448"/>
    </source>
</evidence>
<dbReference type="Gene3D" id="3.40.50.1980">
    <property type="entry name" value="Nitrogenase molybdenum iron protein domain"/>
    <property type="match status" value="2"/>
</dbReference>
<comment type="similarity">
    <text evidence="2">Belongs to the bacterial solute-binding protein 8 family.</text>
</comment>
<evidence type="ECO:0000259" key="6">
    <source>
        <dbReference type="PROSITE" id="PS50983"/>
    </source>
</evidence>
<sequence>MNSIKFISFRKMVMFLVLLFALVLVGCGNKESEDASNADDNNTTQESSTDNNSTENSSREVTHSLGTTTIEGTPTKIVTLYQGATDVAVAMGIKPVGVVESWADTPYYEYLQKDLEGIPLLGEETQPNLEEIAKLQPDLIIASKNRHEEIYEQLSQIAPTVVHQDVFDFKGTINLIGESTGKEDKAKELLGAWESRVADFQTKIKDKLGDKWPISASVVNFRADHARVYPAGYAGEILTELGFKGPKNITENPLPIVLRFTDKESIPQMDADVIYMFYIEDEATKKTLEEWTSHPLWKELEAVKNDQVYRVEEVYWNFAGGILSANIMLDDIYNRFELEK</sequence>
<keyword evidence="3" id="KW-0813">Transport</keyword>
<keyword evidence="4" id="KW-0732">Signal</keyword>
<dbReference type="AlphaFoldDB" id="A0A2S5CVA1"/>
<feature type="compositionally biased region" description="Low complexity" evidence="5">
    <location>
        <begin position="39"/>
        <end position="56"/>
    </location>
</feature>
<evidence type="ECO:0000313" key="8">
    <source>
        <dbReference type="Proteomes" id="UP000237319"/>
    </source>
</evidence>
<organism evidence="7 8">
    <name type="scientific">Lysinibacillus sphaericus</name>
    <name type="common">Bacillus sphaericus</name>
    <dbReference type="NCBI Taxonomy" id="1421"/>
    <lineage>
        <taxon>Bacteria</taxon>
        <taxon>Bacillati</taxon>
        <taxon>Bacillota</taxon>
        <taxon>Bacilli</taxon>
        <taxon>Bacillales</taxon>
        <taxon>Bacillaceae</taxon>
        <taxon>Lysinibacillus</taxon>
    </lineage>
</organism>
<dbReference type="GO" id="GO:1901678">
    <property type="term" value="P:iron coordination entity transport"/>
    <property type="evidence" value="ECO:0007669"/>
    <property type="project" value="UniProtKB-ARBA"/>
</dbReference>
<dbReference type="EMBL" id="PGLV01000003">
    <property type="protein sequence ID" value="POZ54716.1"/>
    <property type="molecule type" value="Genomic_DNA"/>
</dbReference>
<dbReference type="PANTHER" id="PTHR30532">
    <property type="entry name" value="IRON III DICITRATE-BINDING PERIPLASMIC PROTEIN"/>
    <property type="match status" value="1"/>
</dbReference>
<dbReference type="SUPFAM" id="SSF53807">
    <property type="entry name" value="Helical backbone' metal receptor"/>
    <property type="match status" value="1"/>
</dbReference>
<keyword evidence="7" id="KW-0449">Lipoprotein</keyword>
<feature type="region of interest" description="Disordered" evidence="5">
    <location>
        <begin position="32"/>
        <end position="68"/>
    </location>
</feature>
<dbReference type="PANTHER" id="PTHR30532:SF21">
    <property type="entry name" value="SIDEROPHORE-BINDING LIPOPROTEIN YFIY-RELATED"/>
    <property type="match status" value="1"/>
</dbReference>
<comment type="caution">
    <text evidence="7">The sequence shown here is derived from an EMBL/GenBank/DDBJ whole genome shotgun (WGS) entry which is preliminary data.</text>
</comment>
<evidence type="ECO:0000256" key="5">
    <source>
        <dbReference type="SAM" id="MobiDB-lite"/>
    </source>
</evidence>
<keyword evidence="8" id="KW-1185">Reference proteome</keyword>
<evidence type="ECO:0000256" key="2">
    <source>
        <dbReference type="ARBA" id="ARBA00008814"/>
    </source>
</evidence>
<protein>
    <submittedName>
        <fullName evidence="7">Putative siderophore-binding lipoprotein YfiY</fullName>
    </submittedName>
</protein>
<reference evidence="7 8" key="1">
    <citation type="submission" date="2017-11" db="EMBL/GenBank/DDBJ databases">
        <title>Genome sequence of Lysinibacillus sphaericus, a lignin-degrading bacteria isolated from municipal solid waste soil.</title>
        <authorList>
            <person name="Persinoti G.F."/>
            <person name="Paixao D.A."/>
            <person name="Bugg T.D."/>
            <person name="Squina F.M."/>
        </authorList>
    </citation>
    <scope>NUCLEOTIDE SEQUENCE [LARGE SCALE GENOMIC DNA]</scope>
    <source>
        <strain evidence="7 8">A1</strain>
    </source>
</reference>
<dbReference type="CDD" id="cd01146">
    <property type="entry name" value="FhuD"/>
    <property type="match status" value="1"/>
</dbReference>
<accession>A0A2S5CVA1</accession>
<dbReference type="InterPro" id="IPR051313">
    <property type="entry name" value="Bact_iron-sidero_bind"/>
</dbReference>
<comment type="subcellular location">
    <subcellularLocation>
        <location evidence="1">Cell membrane</location>
        <topology evidence="1">Lipid-anchor</topology>
    </subcellularLocation>
</comment>
<evidence type="ECO:0000256" key="1">
    <source>
        <dbReference type="ARBA" id="ARBA00004193"/>
    </source>
</evidence>